<evidence type="ECO:0000256" key="3">
    <source>
        <dbReference type="ARBA" id="ARBA00022723"/>
    </source>
</evidence>
<dbReference type="SMART" id="SM00249">
    <property type="entry name" value="PHD"/>
    <property type="match status" value="1"/>
</dbReference>
<evidence type="ECO:0000256" key="13">
    <source>
        <dbReference type="RuleBase" id="RU000682"/>
    </source>
</evidence>
<evidence type="ECO:0000256" key="2">
    <source>
        <dbReference type="ARBA" id="ARBA00007427"/>
    </source>
</evidence>
<dbReference type="InParanoid" id="A0A7N2MXB6"/>
<dbReference type="PANTHER" id="PTHR12628:SF13">
    <property type="entry name" value="HOMEOBOX PROTEIN HAT3.1"/>
    <property type="match status" value="1"/>
</dbReference>
<keyword evidence="3" id="KW-0479">Metal-binding</keyword>
<dbReference type="EMBL" id="LRBV02000011">
    <property type="status" value="NOT_ANNOTATED_CDS"/>
    <property type="molecule type" value="Genomic_DNA"/>
</dbReference>
<evidence type="ECO:0000313" key="18">
    <source>
        <dbReference type="Proteomes" id="UP000594261"/>
    </source>
</evidence>
<keyword evidence="7 11" id="KW-0238">DNA-binding</keyword>
<feature type="compositionally biased region" description="Polar residues" evidence="14">
    <location>
        <begin position="58"/>
        <end position="72"/>
    </location>
</feature>
<keyword evidence="6" id="KW-0805">Transcription regulation</keyword>
<dbReference type="InterPro" id="IPR001965">
    <property type="entry name" value="Znf_PHD"/>
</dbReference>
<feature type="domain" description="PHD-type" evidence="15">
    <location>
        <begin position="618"/>
        <end position="675"/>
    </location>
</feature>
<evidence type="ECO:0000256" key="9">
    <source>
        <dbReference type="ARBA" id="ARBA00023163"/>
    </source>
</evidence>
<dbReference type="InterPro" id="IPR001356">
    <property type="entry name" value="HD"/>
</dbReference>
<evidence type="ECO:0000256" key="10">
    <source>
        <dbReference type="ARBA" id="ARBA00023242"/>
    </source>
</evidence>
<dbReference type="OMA" id="NDEQYLG"/>
<dbReference type="Gene3D" id="1.10.10.60">
    <property type="entry name" value="Homeodomain-like"/>
    <property type="match status" value="1"/>
</dbReference>
<evidence type="ECO:0000256" key="11">
    <source>
        <dbReference type="PROSITE-ProRule" id="PRU00108"/>
    </source>
</evidence>
<feature type="DNA-binding region" description="Homeobox" evidence="11">
    <location>
        <begin position="1168"/>
        <end position="1227"/>
    </location>
</feature>
<dbReference type="InterPro" id="IPR045876">
    <property type="entry name" value="PRHA-like_PHD-finger"/>
</dbReference>
<sequence>MNVAEVGHMEVSSPAVSQTGKSACPEQSESGQIHGSVFSEASELRHQLGSETIRNEQGEISFSKIVSESSLTEPLGPPPEDVSKSGQAGEDSSPQQITSENLYDYNSASLSEPSYQKHQLGSELVHNKPVETSSAVSSCADKKKLQPSYENATKSSLAGPLQLHPLDVSESIETGKILSTQQIILEQHDSDSGGLLGEPSEGKDQLASGLVQTRSVKTSPTVSSCFADKQLQSTFENVPKSSLTEYLGLPSEDVFKSSHAQTSLLPQQTTSEQMHEFGSANDLVEQKHQLGSELMQSEPLGTIVAMSICVNEQMQSFSDSVAKNSVTDPVELLCENVSRDSQKGKSSCSQPSISEQTYEFGSGTGESSEQHQLDSEFVHNLPVETNTVVPTCVVIEQSEPHLEAAKKSSLSEQTGPPPADSNKDLGTEPLGPPPDDVANNSTLEQLETPPKKTIKNPRRLGRRDKRTPNSLKKKYMLRSLVASDRVLRSRTPGKPKVPESSNNSAHVSSVEEKKKKIKKRRGKRVVADEFSRIKSRLRYLLNRISYEQSLIEAYSSEGWRGSSLEKLKPEKELQRATSEIFRRKLKIRDLFQHIDLLCAEGTLPDSLFDSDGQIDSEDIFCAKCGSKDLSANNDIILCDGACDRGFHQHCLEPPLLSEDIPPDDEGWLCPGCDCKDDCIDTLNEFQGTNLSVTDSWEKVYPEAAAAAGHKQDHNFGLPSDDSDDNDYNPCEPDDEKVEGDESSSDESEYASAAEDLEAPPNEEQYLGLPSDDSEDDEYDPDAPDLDEKVTKESSSSDFTSDSEDFAAVLDENRPSGGSGGKRSKTGGKKQSLNDELLSTIDTEPGQDGSAPVSGRRQVERLDYKKLHDALLWKWLWRYGHEITHLWQRVIVMKFGEGKGGWCSRVCKRAHGCGLWRSISEGWESFAKHLSFVVGDGSRILFWHDKWTGDVPLKILYPQLYLCSADKEAYVSEVLSPSVGDNDRVWSLSFFRDFNDWELAASYSLLHFIQTRIPRGDGGDRLRWGLNGSGKFDIRSFFEDLYVSVVWDRLGHARLKSGVPGLICKLDVEKAFDHEEYGNISTDSSDDEDWNGIAAPKKRKRTTGEVAPVSPNGRTPNGKNNKDIKHNLKETDRTPKRNTRQKANVKDTNNSPMKSPNGSGKSGSRGKRTTSAYKKLGEAVTQRLYKSFKENQYPERATKESLAQELGLTFQKVSKWFENARWSFNHSSHMEAHMANSASKKDTPSPQKNKKTLEPVPDMFTRDSTCNGAPSKALPKDNIIMPEHSGNSRDSELVTQESNERKSTTRSSRKRKGRSESDCQASGSDLRIEETKKPPAKSPKANEVQSGGGMMTRRRKSLT</sequence>
<dbReference type="PANTHER" id="PTHR12628">
    <property type="entry name" value="POLYCOMB-LIKE TRANSCRIPTION FACTOR"/>
    <property type="match status" value="1"/>
</dbReference>
<keyword evidence="8 11" id="KW-0371">Homeobox</keyword>
<feature type="compositionally biased region" description="Acidic residues" evidence="14">
    <location>
        <begin position="771"/>
        <end position="784"/>
    </location>
</feature>
<accession>A0A7N2MXB6</accession>
<dbReference type="FunFam" id="1.10.10.60:FF:000711">
    <property type="entry name" value="Homeobox protein HAT3.1"/>
    <property type="match status" value="1"/>
</dbReference>
<dbReference type="InterPro" id="IPR011011">
    <property type="entry name" value="Znf_FYVE_PHD"/>
</dbReference>
<feature type="compositionally biased region" description="Polar residues" evidence="14">
    <location>
        <begin position="84"/>
        <end position="98"/>
    </location>
</feature>
<keyword evidence="18" id="KW-1185">Reference proteome</keyword>
<evidence type="ECO:0000256" key="4">
    <source>
        <dbReference type="ARBA" id="ARBA00022771"/>
    </source>
</evidence>
<evidence type="ECO:0000259" key="15">
    <source>
        <dbReference type="PROSITE" id="PS50016"/>
    </source>
</evidence>
<feature type="compositionally biased region" description="Polar residues" evidence="14">
    <location>
        <begin position="1145"/>
        <end position="1156"/>
    </location>
</feature>
<organism evidence="17 18">
    <name type="scientific">Quercus lobata</name>
    <name type="common">Valley oak</name>
    <dbReference type="NCBI Taxonomy" id="97700"/>
    <lineage>
        <taxon>Eukaryota</taxon>
        <taxon>Viridiplantae</taxon>
        <taxon>Streptophyta</taxon>
        <taxon>Embryophyta</taxon>
        <taxon>Tracheophyta</taxon>
        <taxon>Spermatophyta</taxon>
        <taxon>Magnoliopsida</taxon>
        <taxon>eudicotyledons</taxon>
        <taxon>Gunneridae</taxon>
        <taxon>Pentapetalae</taxon>
        <taxon>rosids</taxon>
        <taxon>fabids</taxon>
        <taxon>Fagales</taxon>
        <taxon>Fagaceae</taxon>
        <taxon>Quercus</taxon>
    </lineage>
</organism>
<feature type="compositionally biased region" description="Basic and acidic residues" evidence="14">
    <location>
        <begin position="1119"/>
        <end position="1134"/>
    </location>
</feature>
<evidence type="ECO:0000256" key="14">
    <source>
        <dbReference type="SAM" id="MobiDB-lite"/>
    </source>
</evidence>
<dbReference type="InterPro" id="IPR019786">
    <property type="entry name" value="Zinc_finger_PHD-type_CS"/>
</dbReference>
<feature type="region of interest" description="Disordered" evidence="14">
    <location>
        <begin position="1077"/>
        <end position="1168"/>
    </location>
</feature>
<feature type="compositionally biased region" description="Acidic residues" evidence="14">
    <location>
        <begin position="720"/>
        <end position="748"/>
    </location>
</feature>
<feature type="region of interest" description="Disordered" evidence="14">
    <location>
        <begin position="707"/>
        <end position="831"/>
    </location>
</feature>
<dbReference type="InterPro" id="IPR013083">
    <property type="entry name" value="Znf_RING/FYVE/PHD"/>
</dbReference>
<dbReference type="PROSITE" id="PS50071">
    <property type="entry name" value="HOMEOBOX_2"/>
    <property type="match status" value="1"/>
</dbReference>
<evidence type="ECO:0000313" key="17">
    <source>
        <dbReference type="EnsemblPlants" id="QL11p032628:mrna"/>
    </source>
</evidence>
<name>A0A7N2MXB6_QUELO</name>
<comment type="subcellular location">
    <subcellularLocation>
        <location evidence="1 11 13">Nucleus</location>
    </subcellularLocation>
</comment>
<evidence type="ECO:0000256" key="1">
    <source>
        <dbReference type="ARBA" id="ARBA00004123"/>
    </source>
</evidence>
<feature type="region of interest" description="Disordered" evidence="14">
    <location>
        <begin position="1"/>
        <end position="98"/>
    </location>
</feature>
<evidence type="ECO:0000256" key="8">
    <source>
        <dbReference type="ARBA" id="ARBA00023155"/>
    </source>
</evidence>
<dbReference type="Gramene" id="QL11p032628:mrna">
    <property type="protein sequence ID" value="QL11p032628:mrna"/>
    <property type="gene ID" value="QL11p032628"/>
</dbReference>
<proteinExistence type="inferred from homology"/>
<dbReference type="GO" id="GO:0045814">
    <property type="term" value="P:negative regulation of gene expression, epigenetic"/>
    <property type="evidence" value="ECO:0007669"/>
    <property type="project" value="TreeGrafter"/>
</dbReference>
<feature type="compositionally biased region" description="Basic and acidic residues" evidence="14">
    <location>
        <begin position="1285"/>
        <end position="1302"/>
    </location>
</feature>
<dbReference type="FunCoup" id="A0A7N2MXB6">
    <property type="interactions" value="1720"/>
</dbReference>
<evidence type="ECO:0000259" key="16">
    <source>
        <dbReference type="PROSITE" id="PS50071"/>
    </source>
</evidence>
<dbReference type="SMART" id="SM00389">
    <property type="entry name" value="HOX"/>
    <property type="match status" value="1"/>
</dbReference>
<keyword evidence="4 12" id="KW-0863">Zinc-finger</keyword>
<dbReference type="GO" id="GO:0005634">
    <property type="term" value="C:nucleus"/>
    <property type="evidence" value="ECO:0007669"/>
    <property type="project" value="UniProtKB-SubCell"/>
</dbReference>
<evidence type="ECO:0000256" key="6">
    <source>
        <dbReference type="ARBA" id="ARBA00023015"/>
    </source>
</evidence>
<dbReference type="Proteomes" id="UP000594261">
    <property type="component" value="Chromosome 11"/>
</dbReference>
<evidence type="ECO:0000256" key="12">
    <source>
        <dbReference type="PROSITE-ProRule" id="PRU00146"/>
    </source>
</evidence>
<feature type="compositionally biased region" description="Basic and acidic residues" evidence="14">
    <location>
        <begin position="42"/>
        <end position="57"/>
    </location>
</feature>
<dbReference type="FunFam" id="3.30.40.10:FF:000270">
    <property type="entry name" value="pathogenesis-related homeodomain protein-like"/>
    <property type="match status" value="1"/>
</dbReference>
<comment type="similarity">
    <text evidence="2">Belongs to the PHD-associated homeobox family.</text>
</comment>
<feature type="region of interest" description="Disordered" evidence="14">
    <location>
        <begin position="1230"/>
        <end position="1358"/>
    </location>
</feature>
<protein>
    <recommendedName>
        <fullName evidence="19">Homeobox protein HAT3.1</fullName>
    </recommendedName>
</protein>
<dbReference type="Pfam" id="PF00046">
    <property type="entry name" value="Homeodomain"/>
    <property type="match status" value="1"/>
</dbReference>
<dbReference type="InterPro" id="IPR009057">
    <property type="entry name" value="Homeodomain-like_sf"/>
</dbReference>
<keyword evidence="9" id="KW-0804">Transcription</keyword>
<feature type="compositionally biased region" description="Polar residues" evidence="14">
    <location>
        <begin position="14"/>
        <end position="33"/>
    </location>
</feature>
<dbReference type="GO" id="GO:0008270">
    <property type="term" value="F:zinc ion binding"/>
    <property type="evidence" value="ECO:0007669"/>
    <property type="project" value="UniProtKB-KW"/>
</dbReference>
<evidence type="ECO:0008006" key="19">
    <source>
        <dbReference type="Google" id="ProtNLM"/>
    </source>
</evidence>
<reference evidence="17 18" key="1">
    <citation type="journal article" date="2016" name="G3 (Bethesda)">
        <title>First Draft Assembly and Annotation of the Genome of a California Endemic Oak Quercus lobata Nee (Fagaceae).</title>
        <authorList>
            <person name="Sork V.L."/>
            <person name="Fitz-Gibbon S.T."/>
            <person name="Puiu D."/>
            <person name="Crepeau M."/>
            <person name="Gugger P.F."/>
            <person name="Sherman R."/>
            <person name="Stevens K."/>
            <person name="Langley C.H."/>
            <person name="Pellegrini M."/>
            <person name="Salzberg S.L."/>
        </authorList>
    </citation>
    <scope>NUCLEOTIDE SEQUENCE [LARGE SCALE GENOMIC DNA]</scope>
    <source>
        <strain evidence="17 18">cv. SW786</strain>
    </source>
</reference>
<evidence type="ECO:0000256" key="5">
    <source>
        <dbReference type="ARBA" id="ARBA00022833"/>
    </source>
</evidence>
<feature type="region of interest" description="Disordered" evidence="14">
    <location>
        <begin position="338"/>
        <end position="373"/>
    </location>
</feature>
<feature type="compositionally biased region" description="Polar residues" evidence="14">
    <location>
        <begin position="344"/>
        <end position="359"/>
    </location>
</feature>
<dbReference type="GO" id="GO:0003682">
    <property type="term" value="F:chromatin binding"/>
    <property type="evidence" value="ECO:0007669"/>
    <property type="project" value="TreeGrafter"/>
</dbReference>
<dbReference type="InterPro" id="IPR019787">
    <property type="entry name" value="Znf_PHD-finger"/>
</dbReference>
<dbReference type="GO" id="GO:0043565">
    <property type="term" value="F:sequence-specific DNA binding"/>
    <property type="evidence" value="ECO:0007669"/>
    <property type="project" value="UniProtKB-ARBA"/>
</dbReference>
<evidence type="ECO:0000256" key="7">
    <source>
        <dbReference type="ARBA" id="ARBA00023125"/>
    </source>
</evidence>
<dbReference type="Pfam" id="PF00628">
    <property type="entry name" value="PHD"/>
    <property type="match status" value="1"/>
</dbReference>
<feature type="region of interest" description="Disordered" evidence="14">
    <location>
        <begin position="403"/>
        <end position="518"/>
    </location>
</feature>
<dbReference type="SUPFAM" id="SSF57903">
    <property type="entry name" value="FYVE/PHD zinc finger"/>
    <property type="match status" value="1"/>
</dbReference>
<dbReference type="PROSITE" id="PS50016">
    <property type="entry name" value="ZF_PHD_2"/>
    <property type="match status" value="1"/>
</dbReference>
<dbReference type="CDD" id="cd15504">
    <property type="entry name" value="PHD_PRHA_like"/>
    <property type="match status" value="1"/>
</dbReference>
<dbReference type="GO" id="GO:0006355">
    <property type="term" value="P:regulation of DNA-templated transcription"/>
    <property type="evidence" value="ECO:0007669"/>
    <property type="project" value="UniProtKB-ARBA"/>
</dbReference>
<dbReference type="Gene3D" id="3.30.40.10">
    <property type="entry name" value="Zinc/RING finger domain, C3HC4 (zinc finger)"/>
    <property type="match status" value="1"/>
</dbReference>
<feature type="compositionally biased region" description="Basic residues" evidence="14">
    <location>
        <begin position="452"/>
        <end position="476"/>
    </location>
</feature>
<keyword evidence="10 11" id="KW-0539">Nucleus</keyword>
<dbReference type="CDD" id="cd00086">
    <property type="entry name" value="homeodomain"/>
    <property type="match status" value="1"/>
</dbReference>
<dbReference type="PROSITE" id="PS01359">
    <property type="entry name" value="ZF_PHD_1"/>
    <property type="match status" value="1"/>
</dbReference>
<reference evidence="17" key="2">
    <citation type="submission" date="2021-01" db="UniProtKB">
        <authorList>
            <consortium name="EnsemblPlants"/>
        </authorList>
    </citation>
    <scope>IDENTIFICATION</scope>
</reference>
<dbReference type="SUPFAM" id="SSF46689">
    <property type="entry name" value="Homeodomain-like"/>
    <property type="match status" value="1"/>
</dbReference>
<keyword evidence="5" id="KW-0862">Zinc</keyword>
<feature type="domain" description="Homeobox" evidence="16">
    <location>
        <begin position="1166"/>
        <end position="1226"/>
    </location>
</feature>
<dbReference type="GO" id="GO:0010557">
    <property type="term" value="P:positive regulation of macromolecule biosynthetic process"/>
    <property type="evidence" value="ECO:0007669"/>
    <property type="project" value="UniProtKB-ARBA"/>
</dbReference>
<dbReference type="EnsemblPlants" id="QL11p032628:mrna">
    <property type="protein sequence ID" value="QL11p032628:mrna"/>
    <property type="gene ID" value="QL11p032628"/>
</dbReference>